<comment type="similarity">
    <text evidence="2">Belongs to the histidine acid phosphatase family.</text>
</comment>
<sequence length="169" mass="19697">MRESVIIIFLISLNQIYGEQMELIAGHVLFRHGDRTPITTYPTDPMKETDWPNGFGQLTNNGIEQHHRLGKYLRGRYGSILSLNYTASEIHVRSTDYDRTLMSAQSNLVGLYRLYNISDDKMPIQPIPIHTVPTNEDFLLGLNDCPRYEQIEKEVYESDEFKNMNTYYE</sequence>
<dbReference type="InterPro" id="IPR050645">
    <property type="entry name" value="Histidine_acid_phosphatase"/>
</dbReference>
<protein>
    <recommendedName>
        <fullName evidence="3">acid phosphatase</fullName>
        <ecNumber evidence="3">3.1.3.2</ecNumber>
    </recommendedName>
</protein>
<dbReference type="AlphaFoldDB" id="A0A8S3DHK8"/>
<dbReference type="GO" id="GO:0003993">
    <property type="term" value="F:acid phosphatase activity"/>
    <property type="evidence" value="ECO:0007669"/>
    <property type="project" value="UniProtKB-EC"/>
</dbReference>
<name>A0A8S3DHK8_9BILA</name>
<accession>A0A8S3DHK8</accession>
<feature type="signal peptide" evidence="8">
    <location>
        <begin position="1"/>
        <end position="18"/>
    </location>
</feature>
<evidence type="ECO:0000256" key="2">
    <source>
        <dbReference type="ARBA" id="ARBA00005375"/>
    </source>
</evidence>
<evidence type="ECO:0000313" key="10">
    <source>
        <dbReference type="Proteomes" id="UP000681967"/>
    </source>
</evidence>
<keyword evidence="4 8" id="KW-0732">Signal</keyword>
<organism evidence="9 10">
    <name type="scientific">Rotaria magnacalcarata</name>
    <dbReference type="NCBI Taxonomy" id="392030"/>
    <lineage>
        <taxon>Eukaryota</taxon>
        <taxon>Metazoa</taxon>
        <taxon>Spiralia</taxon>
        <taxon>Gnathifera</taxon>
        <taxon>Rotifera</taxon>
        <taxon>Eurotatoria</taxon>
        <taxon>Bdelloidea</taxon>
        <taxon>Philodinida</taxon>
        <taxon>Philodinidae</taxon>
        <taxon>Rotaria</taxon>
    </lineage>
</organism>
<dbReference type="CDD" id="cd07061">
    <property type="entry name" value="HP_HAP_like"/>
    <property type="match status" value="1"/>
</dbReference>
<proteinExistence type="inferred from homology"/>
<dbReference type="SUPFAM" id="SSF53254">
    <property type="entry name" value="Phosphoglycerate mutase-like"/>
    <property type="match status" value="1"/>
</dbReference>
<feature type="chain" id="PRO_5035756914" description="acid phosphatase" evidence="8">
    <location>
        <begin position="19"/>
        <end position="169"/>
    </location>
</feature>
<dbReference type="Gene3D" id="3.40.50.1240">
    <property type="entry name" value="Phosphoglycerate mutase-like"/>
    <property type="match status" value="1"/>
</dbReference>
<dbReference type="PANTHER" id="PTHR11567">
    <property type="entry name" value="ACID PHOSPHATASE-RELATED"/>
    <property type="match status" value="1"/>
</dbReference>
<evidence type="ECO:0000256" key="6">
    <source>
        <dbReference type="ARBA" id="ARBA00023157"/>
    </source>
</evidence>
<evidence type="ECO:0000256" key="7">
    <source>
        <dbReference type="ARBA" id="ARBA00023180"/>
    </source>
</evidence>
<reference evidence="9" key="1">
    <citation type="submission" date="2021-02" db="EMBL/GenBank/DDBJ databases">
        <authorList>
            <person name="Nowell W R."/>
        </authorList>
    </citation>
    <scope>NUCLEOTIDE SEQUENCE</scope>
</reference>
<dbReference type="PANTHER" id="PTHR11567:SF211">
    <property type="entry name" value="PROSTATIC ACID PHOSPHATASE"/>
    <property type="match status" value="1"/>
</dbReference>
<dbReference type="Proteomes" id="UP000681967">
    <property type="component" value="Unassembled WGS sequence"/>
</dbReference>
<evidence type="ECO:0000256" key="4">
    <source>
        <dbReference type="ARBA" id="ARBA00022729"/>
    </source>
</evidence>
<gene>
    <name evidence="9" type="ORF">BYL167_LOCUS55562</name>
</gene>
<dbReference type="InterPro" id="IPR029033">
    <property type="entry name" value="His_PPase_superfam"/>
</dbReference>
<comment type="catalytic activity">
    <reaction evidence="1">
        <text>a phosphate monoester + H2O = an alcohol + phosphate</text>
        <dbReference type="Rhea" id="RHEA:15017"/>
        <dbReference type="ChEBI" id="CHEBI:15377"/>
        <dbReference type="ChEBI" id="CHEBI:30879"/>
        <dbReference type="ChEBI" id="CHEBI:43474"/>
        <dbReference type="ChEBI" id="CHEBI:67140"/>
        <dbReference type="EC" id="3.1.3.2"/>
    </reaction>
</comment>
<dbReference type="Pfam" id="PF00328">
    <property type="entry name" value="His_Phos_2"/>
    <property type="match status" value="1"/>
</dbReference>
<evidence type="ECO:0000256" key="8">
    <source>
        <dbReference type="SAM" id="SignalP"/>
    </source>
</evidence>
<feature type="non-terminal residue" evidence="9">
    <location>
        <position position="1"/>
    </location>
</feature>
<dbReference type="EC" id="3.1.3.2" evidence="3"/>
<keyword evidence="5" id="KW-0378">Hydrolase</keyword>
<dbReference type="InterPro" id="IPR000560">
    <property type="entry name" value="His_Pase_clade-2"/>
</dbReference>
<evidence type="ECO:0000313" key="9">
    <source>
        <dbReference type="EMBL" id="CAF5006110.1"/>
    </source>
</evidence>
<dbReference type="EMBL" id="CAJOBH010208946">
    <property type="protein sequence ID" value="CAF5006110.1"/>
    <property type="molecule type" value="Genomic_DNA"/>
</dbReference>
<keyword evidence="6" id="KW-1015">Disulfide bond</keyword>
<evidence type="ECO:0000256" key="3">
    <source>
        <dbReference type="ARBA" id="ARBA00012646"/>
    </source>
</evidence>
<comment type="caution">
    <text evidence="9">The sequence shown here is derived from an EMBL/GenBank/DDBJ whole genome shotgun (WGS) entry which is preliminary data.</text>
</comment>
<keyword evidence="7" id="KW-0325">Glycoprotein</keyword>
<evidence type="ECO:0000256" key="5">
    <source>
        <dbReference type="ARBA" id="ARBA00022801"/>
    </source>
</evidence>
<evidence type="ECO:0000256" key="1">
    <source>
        <dbReference type="ARBA" id="ARBA00000032"/>
    </source>
</evidence>